<comment type="caution">
    <text evidence="9">The sequence shown here is derived from an EMBL/GenBank/DDBJ whole genome shotgun (WGS) entry which is preliminary data.</text>
</comment>
<name>A0A934NCC2_9BACT</name>
<evidence type="ECO:0000256" key="2">
    <source>
        <dbReference type="ARBA" id="ARBA00022679"/>
    </source>
</evidence>
<keyword evidence="2" id="KW-0808">Transferase</keyword>
<evidence type="ECO:0000256" key="1">
    <source>
        <dbReference type="ARBA" id="ARBA00004752"/>
    </source>
</evidence>
<dbReference type="InterPro" id="IPR005490">
    <property type="entry name" value="LD_TPept_cat_dom"/>
</dbReference>
<dbReference type="SUPFAM" id="SSF141523">
    <property type="entry name" value="L,D-transpeptidase catalytic domain-like"/>
    <property type="match status" value="1"/>
</dbReference>
<keyword evidence="5 6" id="KW-0961">Cell wall biogenesis/degradation</keyword>
<dbReference type="PANTHER" id="PTHR30582:SF2">
    <property type="entry name" value="L,D-TRANSPEPTIDASE YCIB-RELATED"/>
    <property type="match status" value="1"/>
</dbReference>
<dbReference type="GO" id="GO:0018104">
    <property type="term" value="P:peptidoglycan-protein cross-linking"/>
    <property type="evidence" value="ECO:0007669"/>
    <property type="project" value="TreeGrafter"/>
</dbReference>
<keyword evidence="7" id="KW-1133">Transmembrane helix</keyword>
<evidence type="ECO:0000313" key="9">
    <source>
        <dbReference type="EMBL" id="MBJ7601923.1"/>
    </source>
</evidence>
<dbReference type="RefSeq" id="WP_338176308.1">
    <property type="nucleotide sequence ID" value="NZ_JAEKNQ010000010.1"/>
</dbReference>
<dbReference type="InterPro" id="IPR038063">
    <property type="entry name" value="Transpep_catalytic_dom"/>
</dbReference>
<evidence type="ECO:0000259" key="8">
    <source>
        <dbReference type="PROSITE" id="PS52029"/>
    </source>
</evidence>
<dbReference type="GO" id="GO:0071555">
    <property type="term" value="P:cell wall organization"/>
    <property type="evidence" value="ECO:0007669"/>
    <property type="project" value="UniProtKB-UniRule"/>
</dbReference>
<reference evidence="9 10" key="1">
    <citation type="submission" date="2020-10" db="EMBL/GenBank/DDBJ databases">
        <title>Ca. Dormibacterota MAGs.</title>
        <authorList>
            <person name="Montgomery K."/>
        </authorList>
    </citation>
    <scope>NUCLEOTIDE SEQUENCE [LARGE SCALE GENOMIC DNA]</scope>
    <source>
        <strain evidence="9">SC8811_S16_3</strain>
    </source>
</reference>
<sequence>MRKTTRIYVLVALNLVALIALGGSLLITADRESNRAQAQYEQNRARLSAALQQAQAQGFTAADLRPFDGALSGMDHAQAPSWPPARVHYFRSNATTADQLNSQLTVRERQLLDSAQSDAANQIKTDQAALANSQAIGVDPTDVTPLQQRLDGAVKQQGAAHTITDYRKVSADAQALNNDIAALVANQAKENDAIQTAAADLKGKTAGNLDAIHKAGQDALTEGRNNATAAAYLNKPSPFKGWNAVNSAYSKLEKYAAKLGSGNVDEAAVAAAALQRYNSQIHDGLFSNLPPKAIMIQHDAQQLWAYENGQEVRSTQVTTGRPALPTDIGPMKVLSKSHPWKMHSPWPKGSPYWYPDTMVQYVLWFTNTGEGLHDASWQGCCWGPGSENNEGLASHGCIHVPFDTEVWMFNWAPEGTPVIFYPGDGSPVQNQLAQITTDDKGNPLSGPGGARGI</sequence>
<evidence type="ECO:0000256" key="7">
    <source>
        <dbReference type="SAM" id="Phobius"/>
    </source>
</evidence>
<proteinExistence type="predicted"/>
<dbReference type="PROSITE" id="PS52029">
    <property type="entry name" value="LD_TPASE"/>
    <property type="match status" value="1"/>
</dbReference>
<dbReference type="Gene3D" id="2.40.440.10">
    <property type="entry name" value="L,D-transpeptidase catalytic domain-like"/>
    <property type="match status" value="1"/>
</dbReference>
<feature type="active site" description="Proton donor/acceptor" evidence="6">
    <location>
        <position position="373"/>
    </location>
</feature>
<protein>
    <submittedName>
        <fullName evidence="9">L,D-transpeptidase</fullName>
    </submittedName>
</protein>
<feature type="active site" description="Nucleophile" evidence="6">
    <location>
        <position position="397"/>
    </location>
</feature>
<feature type="transmembrane region" description="Helical" evidence="7">
    <location>
        <begin position="7"/>
        <end position="27"/>
    </location>
</feature>
<dbReference type="AlphaFoldDB" id="A0A934NCC2"/>
<dbReference type="Pfam" id="PF03734">
    <property type="entry name" value="YkuD"/>
    <property type="match status" value="1"/>
</dbReference>
<dbReference type="Proteomes" id="UP000620075">
    <property type="component" value="Unassembled WGS sequence"/>
</dbReference>
<dbReference type="CDD" id="cd16913">
    <property type="entry name" value="YkuD_like"/>
    <property type="match status" value="1"/>
</dbReference>
<dbReference type="GO" id="GO:0071972">
    <property type="term" value="F:peptidoglycan L,D-transpeptidase activity"/>
    <property type="evidence" value="ECO:0007669"/>
    <property type="project" value="TreeGrafter"/>
</dbReference>
<keyword evidence="3 6" id="KW-0133">Cell shape</keyword>
<comment type="pathway">
    <text evidence="1 6">Cell wall biogenesis; peptidoglycan biosynthesis.</text>
</comment>
<gene>
    <name evidence="9" type="ORF">JF888_01785</name>
</gene>
<accession>A0A934NCC2</accession>
<dbReference type="PANTHER" id="PTHR30582">
    <property type="entry name" value="L,D-TRANSPEPTIDASE"/>
    <property type="match status" value="1"/>
</dbReference>
<evidence type="ECO:0000256" key="6">
    <source>
        <dbReference type="PROSITE-ProRule" id="PRU01373"/>
    </source>
</evidence>
<evidence type="ECO:0000313" key="10">
    <source>
        <dbReference type="Proteomes" id="UP000620075"/>
    </source>
</evidence>
<organism evidence="9 10">
    <name type="scientific">Candidatus Dormiibacter inghamiae</name>
    <dbReference type="NCBI Taxonomy" id="3127013"/>
    <lineage>
        <taxon>Bacteria</taxon>
        <taxon>Bacillati</taxon>
        <taxon>Candidatus Dormiibacterota</taxon>
        <taxon>Candidatus Dormibacteria</taxon>
        <taxon>Candidatus Dormibacterales</taxon>
        <taxon>Candidatus Dormibacteraceae</taxon>
        <taxon>Candidatus Dormiibacter</taxon>
    </lineage>
</organism>
<dbReference type="EMBL" id="JAEKNQ010000010">
    <property type="protein sequence ID" value="MBJ7601923.1"/>
    <property type="molecule type" value="Genomic_DNA"/>
</dbReference>
<dbReference type="GO" id="GO:0005576">
    <property type="term" value="C:extracellular region"/>
    <property type="evidence" value="ECO:0007669"/>
    <property type="project" value="TreeGrafter"/>
</dbReference>
<dbReference type="GO" id="GO:0008360">
    <property type="term" value="P:regulation of cell shape"/>
    <property type="evidence" value="ECO:0007669"/>
    <property type="project" value="UniProtKB-UniRule"/>
</dbReference>
<dbReference type="GO" id="GO:0016740">
    <property type="term" value="F:transferase activity"/>
    <property type="evidence" value="ECO:0007669"/>
    <property type="project" value="UniProtKB-KW"/>
</dbReference>
<dbReference type="InterPro" id="IPR050979">
    <property type="entry name" value="LD-transpeptidase"/>
</dbReference>
<feature type="domain" description="L,D-TPase catalytic" evidence="8">
    <location>
        <begin position="292"/>
        <end position="421"/>
    </location>
</feature>
<evidence type="ECO:0000256" key="4">
    <source>
        <dbReference type="ARBA" id="ARBA00022984"/>
    </source>
</evidence>
<evidence type="ECO:0000256" key="3">
    <source>
        <dbReference type="ARBA" id="ARBA00022960"/>
    </source>
</evidence>
<keyword evidence="4 6" id="KW-0573">Peptidoglycan synthesis</keyword>
<keyword evidence="7" id="KW-0472">Membrane</keyword>
<keyword evidence="7" id="KW-0812">Transmembrane</keyword>
<evidence type="ECO:0000256" key="5">
    <source>
        <dbReference type="ARBA" id="ARBA00023316"/>
    </source>
</evidence>